<proteinExistence type="predicted"/>
<dbReference type="EMBL" id="LNZH02000187">
    <property type="protein sequence ID" value="OCB87869.1"/>
    <property type="molecule type" value="Genomic_DNA"/>
</dbReference>
<reference evidence="1" key="1">
    <citation type="submission" date="2016-06" db="EMBL/GenBank/DDBJ databases">
        <title>Draft Genome sequence of the fungus Inonotus baumii.</title>
        <authorList>
            <person name="Zhu H."/>
            <person name="Lin W."/>
        </authorList>
    </citation>
    <scope>NUCLEOTIDE SEQUENCE</scope>
    <source>
        <strain evidence="1">821</strain>
    </source>
</reference>
<protein>
    <submittedName>
        <fullName evidence="1">Uncharacterized protein</fullName>
    </submittedName>
</protein>
<dbReference type="Proteomes" id="UP000757232">
    <property type="component" value="Unassembled WGS sequence"/>
</dbReference>
<dbReference type="Pfam" id="PF11654">
    <property type="entry name" value="NCE101"/>
    <property type="match status" value="1"/>
</dbReference>
<gene>
    <name evidence="1" type="ORF">A7U60_g5003</name>
</gene>
<dbReference type="InterPro" id="IPR024242">
    <property type="entry name" value="NCE101"/>
</dbReference>
<keyword evidence="2" id="KW-1185">Reference proteome</keyword>
<organism evidence="1 2">
    <name type="scientific">Sanghuangporus baumii</name>
    <name type="common">Phellinus baumii</name>
    <dbReference type="NCBI Taxonomy" id="108892"/>
    <lineage>
        <taxon>Eukaryota</taxon>
        <taxon>Fungi</taxon>
        <taxon>Dikarya</taxon>
        <taxon>Basidiomycota</taxon>
        <taxon>Agaricomycotina</taxon>
        <taxon>Agaricomycetes</taxon>
        <taxon>Hymenochaetales</taxon>
        <taxon>Hymenochaetaceae</taxon>
        <taxon>Sanghuangporus</taxon>
    </lineage>
</organism>
<accession>A0A9Q5HXV9</accession>
<dbReference type="OrthoDB" id="2155101at2759"/>
<comment type="caution">
    <text evidence="1">The sequence shown here is derived from an EMBL/GenBank/DDBJ whole genome shotgun (WGS) entry which is preliminary data.</text>
</comment>
<sequence length="148" mass="16740">MSSEDKPNRANTEIHCYYASSDSCLSISWADRLTRYLVSSDHILIKDESPAHRVAYAGRIQKEALFLFIDLMGRSVDSLLGVFTGVFAFYLNQTNPRTAPPRGENLMDLIRWKREMSRASRSEQIQSGGVPELEEMLAGLLKEEEKAP</sequence>
<evidence type="ECO:0000313" key="1">
    <source>
        <dbReference type="EMBL" id="OCB87869.1"/>
    </source>
</evidence>
<dbReference type="AlphaFoldDB" id="A0A9Q5HXV9"/>
<dbReference type="GO" id="GO:0009306">
    <property type="term" value="P:protein secretion"/>
    <property type="evidence" value="ECO:0007669"/>
    <property type="project" value="InterPro"/>
</dbReference>
<name>A0A9Q5HXV9_SANBA</name>
<evidence type="ECO:0000313" key="2">
    <source>
        <dbReference type="Proteomes" id="UP000757232"/>
    </source>
</evidence>